<keyword evidence="2" id="KW-1185">Reference proteome</keyword>
<evidence type="ECO:0008006" key="3">
    <source>
        <dbReference type="Google" id="ProtNLM"/>
    </source>
</evidence>
<dbReference type="Proteomes" id="UP000283523">
    <property type="component" value="Unassembled WGS sequence"/>
</dbReference>
<dbReference type="Gene3D" id="3.30.1380.10">
    <property type="match status" value="1"/>
</dbReference>
<dbReference type="AlphaFoldDB" id="A0A418M6A2"/>
<dbReference type="RefSeq" id="WP_119669188.1">
    <property type="nucleotide sequence ID" value="NZ_QXED01000005.1"/>
</dbReference>
<dbReference type="SUPFAM" id="SSF55166">
    <property type="entry name" value="Hedgehog/DD-peptidase"/>
    <property type="match status" value="1"/>
</dbReference>
<name>A0A418M6A2_9BACT</name>
<accession>A0A418M6A2</accession>
<comment type="caution">
    <text evidence="1">The sequence shown here is derived from an EMBL/GenBank/DDBJ whole genome shotgun (WGS) entry which is preliminary data.</text>
</comment>
<organism evidence="1 2">
    <name type="scientific">Fibrisoma montanum</name>
    <dbReference type="NCBI Taxonomy" id="2305895"/>
    <lineage>
        <taxon>Bacteria</taxon>
        <taxon>Pseudomonadati</taxon>
        <taxon>Bacteroidota</taxon>
        <taxon>Cytophagia</taxon>
        <taxon>Cytophagales</taxon>
        <taxon>Spirosomataceae</taxon>
        <taxon>Fibrisoma</taxon>
    </lineage>
</organism>
<dbReference type="InterPro" id="IPR009045">
    <property type="entry name" value="Zn_M74/Hedgehog-like"/>
</dbReference>
<evidence type="ECO:0000313" key="1">
    <source>
        <dbReference type="EMBL" id="RIV21394.1"/>
    </source>
</evidence>
<proteinExistence type="predicted"/>
<sequence>MPSSRNIADAVVTLQRAWLFLKQEYNSRYPSDPVVMLTEVHRPAEVQRAYYAQGRQKLSIVNRLRQGAGLSVISEAENRRKVTFKQPGTSKHEKMPSQAFDIAFRNPDGTLNWDEKYFDRAARIIRERFPNVTWGADWDRDGRSDDEKFVDRPHFEV</sequence>
<dbReference type="EMBL" id="QXED01000005">
    <property type="protein sequence ID" value="RIV21394.1"/>
    <property type="molecule type" value="Genomic_DNA"/>
</dbReference>
<evidence type="ECO:0000313" key="2">
    <source>
        <dbReference type="Proteomes" id="UP000283523"/>
    </source>
</evidence>
<gene>
    <name evidence="1" type="ORF">DYU11_18485</name>
</gene>
<reference evidence="1 2" key="1">
    <citation type="submission" date="2018-08" db="EMBL/GenBank/DDBJ databases">
        <title>Fibrisoma montanum sp. nov., isolated from Danxia mountain soil.</title>
        <authorList>
            <person name="Huang Y."/>
        </authorList>
    </citation>
    <scope>NUCLEOTIDE SEQUENCE [LARGE SCALE GENOMIC DNA]</scope>
    <source>
        <strain evidence="1 2">HYT19</strain>
    </source>
</reference>
<dbReference type="OrthoDB" id="9799970at2"/>
<protein>
    <recommendedName>
        <fullName evidence="3">M15 family peptidase</fullName>
    </recommendedName>
</protein>